<accession>A0A3S0EKV7</accession>
<evidence type="ECO:0000313" key="2">
    <source>
        <dbReference type="Proteomes" id="UP000274661"/>
    </source>
</evidence>
<reference evidence="1 2" key="1">
    <citation type="submission" date="2018-12" db="EMBL/GenBank/DDBJ databases">
        <title>Sphingomonas sp. HMF7854 Genome sequencing and assembly.</title>
        <authorList>
            <person name="Cha I."/>
            <person name="Kang H."/>
            <person name="Kim H."/>
            <person name="Kang J."/>
            <person name="Joh K."/>
        </authorList>
    </citation>
    <scope>NUCLEOTIDE SEQUENCE [LARGE SCALE GENOMIC DNA]</scope>
    <source>
        <strain evidence="1 2">HMF7854</strain>
    </source>
</reference>
<comment type="caution">
    <text evidence="1">The sequence shown here is derived from an EMBL/GenBank/DDBJ whole genome shotgun (WGS) entry which is preliminary data.</text>
</comment>
<protein>
    <submittedName>
        <fullName evidence="1">TIGR02117 family protein</fullName>
    </submittedName>
</protein>
<name>A0A3S0EKV7_9SPHN</name>
<keyword evidence="2" id="KW-1185">Reference proteome</keyword>
<dbReference type="AlphaFoldDB" id="A0A3S0EKV7"/>
<organism evidence="1 2">
    <name type="scientific">Sphingomonas ginkgonis</name>
    <dbReference type="NCBI Taxonomy" id="2315330"/>
    <lineage>
        <taxon>Bacteria</taxon>
        <taxon>Pseudomonadati</taxon>
        <taxon>Pseudomonadota</taxon>
        <taxon>Alphaproteobacteria</taxon>
        <taxon>Sphingomonadales</taxon>
        <taxon>Sphingomonadaceae</taxon>
        <taxon>Sphingomonas</taxon>
    </lineage>
</organism>
<proteinExistence type="predicted"/>
<sequence length="235" mass="26351">MARRRRRRSAGKRLLLAILALPALYLAAALAGSLIPANGAWREPAQGVTVYLASNGIHTDLVLPARAEGLDWRPLLPTRDFADPDPGARWVAFGMGEKRVYLDTPRWRDLRPRTLWSALAGGERVMHVEWVSDPAWHARTIRLRPEEYRRLWAAIRAGFALDPRGRPRRIDHSGYGPADAFYRGTGRANALATCNAWTADRLRLAGVRTSLWPPFAQGLTWRYREPSTETLPAGS</sequence>
<dbReference type="InterPro" id="IPR011727">
    <property type="entry name" value="CHP02117"/>
</dbReference>
<evidence type="ECO:0000313" key="1">
    <source>
        <dbReference type="EMBL" id="RST29969.1"/>
    </source>
</evidence>
<dbReference type="EMBL" id="RWJF01000001">
    <property type="protein sequence ID" value="RST29969.1"/>
    <property type="molecule type" value="Genomic_DNA"/>
</dbReference>
<dbReference type="NCBIfam" id="TIGR02117">
    <property type="entry name" value="chp_urease_rgn"/>
    <property type="match status" value="1"/>
</dbReference>
<gene>
    <name evidence="1" type="ORF">HMF7854_03355</name>
</gene>
<dbReference type="OrthoDB" id="211174at2"/>
<dbReference type="Proteomes" id="UP000274661">
    <property type="component" value="Unassembled WGS sequence"/>
</dbReference>
<dbReference type="Pfam" id="PF09601">
    <property type="entry name" value="DUF2459"/>
    <property type="match status" value="1"/>
</dbReference>